<evidence type="ECO:0000313" key="3">
    <source>
        <dbReference type="Proteomes" id="UP001165160"/>
    </source>
</evidence>
<dbReference type="AlphaFoldDB" id="A0A9W7CD16"/>
<gene>
    <name evidence="2" type="ORF">TrVE_jg2901</name>
</gene>
<dbReference type="EMBL" id="BRXX01000283">
    <property type="protein sequence ID" value="GMI02444.1"/>
    <property type="molecule type" value="Genomic_DNA"/>
</dbReference>
<proteinExistence type="predicted"/>
<keyword evidence="1" id="KW-0812">Transmembrane</keyword>
<evidence type="ECO:0000313" key="2">
    <source>
        <dbReference type="EMBL" id="GMI02444.1"/>
    </source>
</evidence>
<feature type="transmembrane region" description="Helical" evidence="1">
    <location>
        <begin position="107"/>
        <end position="133"/>
    </location>
</feature>
<evidence type="ECO:0000256" key="1">
    <source>
        <dbReference type="SAM" id="Phobius"/>
    </source>
</evidence>
<protein>
    <submittedName>
        <fullName evidence="2">Uncharacterized protein</fullName>
    </submittedName>
</protein>
<keyword evidence="3" id="KW-1185">Reference proteome</keyword>
<sequence>MSNPPIPSPTASQSWEEYNSLSQKHASLRLSRQALRQATRSQPGGYSPTKRKGTAFLEAKKTEVEQKKKEYVIPSSSPSRSPATVKSFEKKFEVPSLPDLPRKAEPIILPISYLLVTGFIGLVGSWFFWHFIIGEKSFSYFFK</sequence>
<comment type="caution">
    <text evidence="2">The sequence shown here is derived from an EMBL/GenBank/DDBJ whole genome shotgun (WGS) entry which is preliminary data.</text>
</comment>
<keyword evidence="1" id="KW-1133">Transmembrane helix</keyword>
<reference evidence="3" key="1">
    <citation type="journal article" date="2023" name="Commun. Biol.">
        <title>Genome analysis of Parmales, the sister group of diatoms, reveals the evolutionary specialization of diatoms from phago-mixotrophs to photoautotrophs.</title>
        <authorList>
            <person name="Ban H."/>
            <person name="Sato S."/>
            <person name="Yoshikawa S."/>
            <person name="Yamada K."/>
            <person name="Nakamura Y."/>
            <person name="Ichinomiya M."/>
            <person name="Sato N."/>
            <person name="Blanc-Mathieu R."/>
            <person name="Endo H."/>
            <person name="Kuwata A."/>
            <person name="Ogata H."/>
        </authorList>
    </citation>
    <scope>NUCLEOTIDE SEQUENCE [LARGE SCALE GENOMIC DNA]</scope>
    <source>
        <strain evidence="3">NIES 3699</strain>
    </source>
</reference>
<name>A0A9W7CD16_9STRA</name>
<accession>A0A9W7CD16</accession>
<keyword evidence="1" id="KW-0472">Membrane</keyword>
<organism evidence="2 3">
    <name type="scientific">Triparma verrucosa</name>
    <dbReference type="NCBI Taxonomy" id="1606542"/>
    <lineage>
        <taxon>Eukaryota</taxon>
        <taxon>Sar</taxon>
        <taxon>Stramenopiles</taxon>
        <taxon>Ochrophyta</taxon>
        <taxon>Bolidophyceae</taxon>
        <taxon>Parmales</taxon>
        <taxon>Triparmaceae</taxon>
        <taxon>Triparma</taxon>
    </lineage>
</organism>
<dbReference type="Proteomes" id="UP001165160">
    <property type="component" value="Unassembled WGS sequence"/>
</dbReference>